<dbReference type="CDD" id="cd16913">
    <property type="entry name" value="YkuD_like"/>
    <property type="match status" value="1"/>
</dbReference>
<evidence type="ECO:0000256" key="8">
    <source>
        <dbReference type="SAM" id="SignalP"/>
    </source>
</evidence>
<dbReference type="Gene3D" id="2.40.440.10">
    <property type="entry name" value="L,D-transpeptidase catalytic domain-like"/>
    <property type="match status" value="1"/>
</dbReference>
<feature type="signal peptide" evidence="8">
    <location>
        <begin position="1"/>
        <end position="26"/>
    </location>
</feature>
<keyword evidence="8" id="KW-0732">Signal</keyword>
<comment type="pathway">
    <text evidence="1 7">Cell wall biogenesis; peptidoglycan biosynthesis.</text>
</comment>
<feature type="active site" description="Proton donor/acceptor" evidence="7">
    <location>
        <position position="319"/>
    </location>
</feature>
<dbReference type="SUPFAM" id="SSF141523">
    <property type="entry name" value="L,D-transpeptidase catalytic domain-like"/>
    <property type="match status" value="1"/>
</dbReference>
<accession>A0ABV4TUD7</accession>
<keyword evidence="5 7" id="KW-0573">Peptidoglycan synthesis</keyword>
<sequence>MYRSRAAVWLSSLAITGLLLPCRAGATSGPTSELSASRPTVEAVTRPKTFQLRREAPLRQWPGGETVERWEGDTLLTSDRRAGEWVRVTGHFPQGHWQPMESPLWVRAEHLRIVRPFRPKHPVRQRVRARTYRLERDILVRDRPRGHPVATWEEGDKFTVRWRRGGWLEVSGYFPEGRWKPVERTLWVPAGAARDVSPPPTVPLPEGAERHIVVDKSEFQLRVLEERPDGSEQQLYSTEVGLGMDDCLPEEQGGNCYYTEPGDYRVRWRIYKPDGIDWCIPDSMTKEERYAEDIEKGKRCFEGVLGKFALNIGKTYAIHGTNNPDSIGRKESHGCIRVRPEAAKALWRYMREGDRVTIRP</sequence>
<proteinExistence type="inferred from homology"/>
<dbReference type="InterPro" id="IPR038063">
    <property type="entry name" value="Transpep_catalytic_dom"/>
</dbReference>
<feature type="active site" description="Nucleophile" evidence="7">
    <location>
        <position position="335"/>
    </location>
</feature>
<keyword evidence="3 10" id="KW-0808">Transferase</keyword>
<evidence type="ECO:0000256" key="5">
    <source>
        <dbReference type="ARBA" id="ARBA00022984"/>
    </source>
</evidence>
<dbReference type="Proteomes" id="UP001575181">
    <property type="component" value="Unassembled WGS sequence"/>
</dbReference>
<evidence type="ECO:0000256" key="6">
    <source>
        <dbReference type="ARBA" id="ARBA00023316"/>
    </source>
</evidence>
<evidence type="ECO:0000313" key="10">
    <source>
        <dbReference type="EMBL" id="MFA9460729.1"/>
    </source>
</evidence>
<dbReference type="PANTHER" id="PTHR30582:SF2">
    <property type="entry name" value="L,D-TRANSPEPTIDASE YCIB-RELATED"/>
    <property type="match status" value="1"/>
</dbReference>
<protein>
    <submittedName>
        <fullName evidence="10">L,D-transpeptidase</fullName>
        <ecNumber evidence="10">2.3.2.-</ecNumber>
    </submittedName>
</protein>
<dbReference type="GO" id="GO:0016746">
    <property type="term" value="F:acyltransferase activity"/>
    <property type="evidence" value="ECO:0007669"/>
    <property type="project" value="UniProtKB-KW"/>
</dbReference>
<organism evidence="10 11">
    <name type="scientific">Thiohalorhabdus methylotrophus</name>
    <dbReference type="NCBI Taxonomy" id="3242694"/>
    <lineage>
        <taxon>Bacteria</taxon>
        <taxon>Pseudomonadati</taxon>
        <taxon>Pseudomonadota</taxon>
        <taxon>Gammaproteobacteria</taxon>
        <taxon>Thiohalorhabdales</taxon>
        <taxon>Thiohalorhabdaceae</taxon>
        <taxon>Thiohalorhabdus</taxon>
    </lineage>
</organism>
<evidence type="ECO:0000256" key="1">
    <source>
        <dbReference type="ARBA" id="ARBA00004752"/>
    </source>
</evidence>
<gene>
    <name evidence="10" type="ORF">ACERLL_07820</name>
</gene>
<dbReference type="PROSITE" id="PS52029">
    <property type="entry name" value="LD_TPASE"/>
    <property type="match status" value="1"/>
</dbReference>
<keyword evidence="11" id="KW-1185">Reference proteome</keyword>
<evidence type="ECO:0000256" key="7">
    <source>
        <dbReference type="PROSITE-ProRule" id="PRU01373"/>
    </source>
</evidence>
<dbReference type="PANTHER" id="PTHR30582">
    <property type="entry name" value="L,D-TRANSPEPTIDASE"/>
    <property type="match status" value="1"/>
</dbReference>
<evidence type="ECO:0000256" key="3">
    <source>
        <dbReference type="ARBA" id="ARBA00022679"/>
    </source>
</evidence>
<dbReference type="Pfam" id="PF03734">
    <property type="entry name" value="YkuD"/>
    <property type="match status" value="1"/>
</dbReference>
<evidence type="ECO:0000313" key="11">
    <source>
        <dbReference type="Proteomes" id="UP001575181"/>
    </source>
</evidence>
<keyword evidence="4 7" id="KW-0133">Cell shape</keyword>
<comment type="caution">
    <text evidence="10">The sequence shown here is derived from an EMBL/GenBank/DDBJ whole genome shotgun (WGS) entry which is preliminary data.</text>
</comment>
<keyword evidence="6 7" id="KW-0961">Cell wall biogenesis/degradation</keyword>
<comment type="similarity">
    <text evidence="2">Belongs to the YkuD family.</text>
</comment>
<dbReference type="EMBL" id="JBGUAW010000004">
    <property type="protein sequence ID" value="MFA9460729.1"/>
    <property type="molecule type" value="Genomic_DNA"/>
</dbReference>
<name>A0ABV4TUD7_9GAMM</name>
<dbReference type="InterPro" id="IPR050979">
    <property type="entry name" value="LD-transpeptidase"/>
</dbReference>
<evidence type="ECO:0000256" key="4">
    <source>
        <dbReference type="ARBA" id="ARBA00022960"/>
    </source>
</evidence>
<feature type="domain" description="L,D-TPase catalytic" evidence="9">
    <location>
        <begin position="210"/>
        <end position="359"/>
    </location>
</feature>
<dbReference type="InterPro" id="IPR005490">
    <property type="entry name" value="LD_TPept_cat_dom"/>
</dbReference>
<evidence type="ECO:0000256" key="2">
    <source>
        <dbReference type="ARBA" id="ARBA00005992"/>
    </source>
</evidence>
<dbReference type="EC" id="2.3.2.-" evidence="10"/>
<reference evidence="10 11" key="1">
    <citation type="submission" date="2024-08" db="EMBL/GenBank/DDBJ databases">
        <title>Whole-genome sequencing of halo(alkali)philic microorganisms from hypersaline lakes.</title>
        <authorList>
            <person name="Sorokin D.Y."/>
            <person name="Merkel A.Y."/>
            <person name="Messina E."/>
            <person name="Yakimov M."/>
        </authorList>
    </citation>
    <scope>NUCLEOTIDE SEQUENCE [LARGE SCALE GENOMIC DNA]</scope>
    <source>
        <strain evidence="10 11">Cl-TMA</strain>
    </source>
</reference>
<keyword evidence="10" id="KW-0012">Acyltransferase</keyword>
<evidence type="ECO:0000259" key="9">
    <source>
        <dbReference type="PROSITE" id="PS52029"/>
    </source>
</evidence>
<dbReference type="RefSeq" id="WP_373655509.1">
    <property type="nucleotide sequence ID" value="NZ_JBGUAW010000004.1"/>
</dbReference>
<feature type="chain" id="PRO_5045533147" evidence="8">
    <location>
        <begin position="27"/>
        <end position="360"/>
    </location>
</feature>